<keyword evidence="2" id="KW-1133">Transmembrane helix</keyword>
<gene>
    <name evidence="3" type="ORF">J2T10_001270</name>
</gene>
<dbReference type="EMBL" id="JAUSSW010000002">
    <property type="protein sequence ID" value="MDQ0101637.1"/>
    <property type="molecule type" value="Genomic_DNA"/>
</dbReference>
<comment type="caution">
    <text evidence="3">The sequence shown here is derived from an EMBL/GenBank/DDBJ whole genome shotgun (WGS) entry which is preliminary data.</text>
</comment>
<proteinExistence type="predicted"/>
<dbReference type="Proteomes" id="UP001244563">
    <property type="component" value="Unassembled WGS sequence"/>
</dbReference>
<feature type="region of interest" description="Disordered" evidence="1">
    <location>
        <begin position="215"/>
        <end position="238"/>
    </location>
</feature>
<reference evidence="3 4" key="1">
    <citation type="submission" date="2023-07" db="EMBL/GenBank/DDBJ databases">
        <title>Sorghum-associated microbial communities from plants grown in Nebraska, USA.</title>
        <authorList>
            <person name="Schachtman D."/>
        </authorList>
    </citation>
    <scope>NUCLEOTIDE SEQUENCE [LARGE SCALE GENOMIC DNA]</scope>
    <source>
        <strain evidence="3 4">CC523</strain>
    </source>
</reference>
<evidence type="ECO:0000256" key="2">
    <source>
        <dbReference type="SAM" id="Phobius"/>
    </source>
</evidence>
<protein>
    <recommendedName>
        <fullName evidence="5">Polysaccharide chain length determinant N-terminal domain-containing protein</fullName>
    </recommendedName>
</protein>
<sequence length="238" mass="25510">MTAAILLRILGRRWYIVAIGIAIGLASLGAVRSAEPVYWTKAEVTFVAPDREPAYWIPGDDYASLVDFAAMVERRVNYDSASVDLTLSSGTLYGAGVRHGYSVTLLNSGGQWAKSFRWPVLSVQVVDSSAQKVKDVLQNVVDGINDASLALQQEAGVQQALITTLTSPSSPEIVFGGGTQLNRVKGAVFWVGLAATLSILAAVIVDSRPRRRRILHKGGSSVQRPDIPHAKVTSRVPG</sequence>
<organism evidence="3 4">
    <name type="scientific">Paenarthrobacter nicotinovorans</name>
    <name type="common">Arthrobacter nicotinovorans</name>
    <dbReference type="NCBI Taxonomy" id="29320"/>
    <lineage>
        <taxon>Bacteria</taxon>
        <taxon>Bacillati</taxon>
        <taxon>Actinomycetota</taxon>
        <taxon>Actinomycetes</taxon>
        <taxon>Micrococcales</taxon>
        <taxon>Micrococcaceae</taxon>
        <taxon>Paenarthrobacter</taxon>
    </lineage>
</organism>
<feature type="transmembrane region" description="Helical" evidence="2">
    <location>
        <begin position="12"/>
        <end position="31"/>
    </location>
</feature>
<evidence type="ECO:0000313" key="3">
    <source>
        <dbReference type="EMBL" id="MDQ0101637.1"/>
    </source>
</evidence>
<keyword evidence="2" id="KW-0472">Membrane</keyword>
<dbReference type="RefSeq" id="WP_018777629.1">
    <property type="nucleotide sequence ID" value="NZ_BDDW01000003.1"/>
</dbReference>
<evidence type="ECO:0000313" key="4">
    <source>
        <dbReference type="Proteomes" id="UP001244563"/>
    </source>
</evidence>
<accession>A0ABT9TMA6</accession>
<keyword evidence="2" id="KW-0812">Transmembrane</keyword>
<keyword evidence="4" id="KW-1185">Reference proteome</keyword>
<evidence type="ECO:0008006" key="5">
    <source>
        <dbReference type="Google" id="ProtNLM"/>
    </source>
</evidence>
<feature type="transmembrane region" description="Helical" evidence="2">
    <location>
        <begin position="187"/>
        <end position="205"/>
    </location>
</feature>
<name>A0ABT9TMA6_PAENI</name>
<evidence type="ECO:0000256" key="1">
    <source>
        <dbReference type="SAM" id="MobiDB-lite"/>
    </source>
</evidence>